<keyword evidence="2" id="KW-1185">Reference proteome</keyword>
<organism evidence="1 2">
    <name type="scientific">Candidatus Epulonipiscium fishelsonii</name>
    <dbReference type="NCBI Taxonomy" id="77094"/>
    <lineage>
        <taxon>Bacteria</taxon>
        <taxon>Bacillati</taxon>
        <taxon>Bacillota</taxon>
        <taxon>Clostridia</taxon>
        <taxon>Lachnospirales</taxon>
        <taxon>Lachnospiraceae</taxon>
        <taxon>Candidatus Epulonipiscium</taxon>
    </lineage>
</organism>
<name>A0ACC8X8E3_9FIRM</name>
<dbReference type="Proteomes" id="UP000188637">
    <property type="component" value="Unassembled WGS sequence"/>
</dbReference>
<dbReference type="EMBL" id="LJHD01000300">
    <property type="protein sequence ID" value="ONI38149.1"/>
    <property type="molecule type" value="Genomic_DNA"/>
</dbReference>
<accession>A0ACC8X8E3</accession>
<proteinExistence type="predicted"/>
<gene>
    <name evidence="1" type="ORF">AN640_02830</name>
</gene>
<evidence type="ECO:0000313" key="1">
    <source>
        <dbReference type="EMBL" id="ONI38149.1"/>
    </source>
</evidence>
<comment type="caution">
    <text evidence="1">The sequence shown here is derived from an EMBL/GenBank/DDBJ whole genome shotgun (WGS) entry which is preliminary data.</text>
</comment>
<reference evidence="1" key="1">
    <citation type="submission" date="2016-08" db="EMBL/GenBank/DDBJ databases">
        <authorList>
            <person name="Ngugi D.K."/>
            <person name="Miyake S."/>
            <person name="Stingl U."/>
        </authorList>
    </citation>
    <scope>NUCLEOTIDE SEQUENCE</scope>
    <source>
        <strain evidence="1">SCG-D08WGA-EpuloA1</strain>
    </source>
</reference>
<sequence>MYNKDSHDNELIVKDLVKAFFELSGTEIYSDDKNIKINELDETDPVFQEVLKFYNSCKAKPKVKDMLV</sequence>
<protein>
    <submittedName>
        <fullName evidence="1">Uncharacterized protein</fullName>
    </submittedName>
</protein>
<evidence type="ECO:0000313" key="2">
    <source>
        <dbReference type="Proteomes" id="UP000188637"/>
    </source>
</evidence>